<feature type="transmembrane region" description="Helical" evidence="2">
    <location>
        <begin position="93"/>
        <end position="115"/>
    </location>
</feature>
<evidence type="ECO:0000313" key="4">
    <source>
        <dbReference type="EMBL" id="EKM57684.1"/>
    </source>
</evidence>
<keyword evidence="2" id="KW-0472">Membrane</keyword>
<dbReference type="AlphaFoldDB" id="K5WF27"/>
<organism evidence="4 5">
    <name type="scientific">Phanerochaete carnosa (strain HHB-10118-sp)</name>
    <name type="common">White-rot fungus</name>
    <name type="synonym">Peniophora carnosa</name>
    <dbReference type="NCBI Taxonomy" id="650164"/>
    <lineage>
        <taxon>Eukaryota</taxon>
        <taxon>Fungi</taxon>
        <taxon>Dikarya</taxon>
        <taxon>Basidiomycota</taxon>
        <taxon>Agaricomycotina</taxon>
        <taxon>Agaricomycetes</taxon>
        <taxon>Polyporales</taxon>
        <taxon>Phanerochaetaceae</taxon>
        <taxon>Phanerochaete</taxon>
    </lineage>
</organism>
<keyword evidence="2" id="KW-0812">Transmembrane</keyword>
<feature type="transmembrane region" description="Helical" evidence="2">
    <location>
        <begin position="122"/>
        <end position="148"/>
    </location>
</feature>
<dbReference type="HOGENOM" id="CLU_053360_2_0_1"/>
<proteinExistence type="predicted"/>
<dbReference type="GeneID" id="18915229"/>
<dbReference type="Pfam" id="PF20151">
    <property type="entry name" value="DUF6533"/>
    <property type="match status" value="1"/>
</dbReference>
<name>K5WF27_PHACS</name>
<sequence length="333" mass="37081">MSGRSDQVLTQLFLQLLVGEYFLGAVASLVVYEFVITMVDEIQMVWKRPITASAMLLGSVRWCMLFSVIFQILPMTPNAAYRNPIYSCTPLNILSFSFTLIGFIQIALFSALRVFAISGRSYAWSLVVFTLSMAPFATNLTVAMTLIYNVVVEPPFGAICTPKPSPFSARTNDILTYITRGSLILADMIVIILTWIKTFGDWRRARSINAKVPLTTCLLRDGENGHSALLTINIAQLLLYNSPTDFSSVGTLVSNMPLVLANRFMINLRMANSEVLDYSTRIAYQLQEPSTEHFRRSTNRLGNIGETLQNVWDDDDPIEEGNGTAEVDGTQLS</sequence>
<feature type="domain" description="DUF6533" evidence="3">
    <location>
        <begin position="21"/>
        <end position="65"/>
    </location>
</feature>
<dbReference type="OrthoDB" id="2797003at2759"/>
<feature type="transmembrane region" description="Helical" evidence="2">
    <location>
        <begin position="174"/>
        <end position="196"/>
    </location>
</feature>
<reference evidence="4 5" key="1">
    <citation type="journal article" date="2012" name="BMC Genomics">
        <title>Comparative genomics of the white-rot fungi, Phanerochaete carnosa and P. chrysosporium, to elucidate the genetic basis of the distinct wood types they colonize.</title>
        <authorList>
            <person name="Suzuki H."/>
            <person name="MacDonald J."/>
            <person name="Syed K."/>
            <person name="Salamov A."/>
            <person name="Hori C."/>
            <person name="Aerts A."/>
            <person name="Henrissat B."/>
            <person name="Wiebenga A."/>
            <person name="vanKuyk P.A."/>
            <person name="Barry K."/>
            <person name="Lindquist E."/>
            <person name="LaButti K."/>
            <person name="Lapidus A."/>
            <person name="Lucas S."/>
            <person name="Coutinho P."/>
            <person name="Gong Y."/>
            <person name="Samejima M."/>
            <person name="Mahadevan R."/>
            <person name="Abou-Zaid M."/>
            <person name="de Vries R.P."/>
            <person name="Igarashi K."/>
            <person name="Yadav J.S."/>
            <person name="Grigoriev I.V."/>
            <person name="Master E.R."/>
        </authorList>
    </citation>
    <scope>NUCLEOTIDE SEQUENCE [LARGE SCALE GENOMIC DNA]</scope>
    <source>
        <strain evidence="4 5">HHB-10118-sp</strain>
    </source>
</reference>
<feature type="transmembrane region" description="Helical" evidence="2">
    <location>
        <begin position="53"/>
        <end position="73"/>
    </location>
</feature>
<evidence type="ECO:0000256" key="1">
    <source>
        <dbReference type="SAM" id="MobiDB-lite"/>
    </source>
</evidence>
<dbReference type="InterPro" id="IPR045340">
    <property type="entry name" value="DUF6533"/>
</dbReference>
<dbReference type="InParanoid" id="K5WF27"/>
<keyword evidence="5" id="KW-1185">Reference proteome</keyword>
<accession>K5WF27</accession>
<dbReference type="Proteomes" id="UP000008370">
    <property type="component" value="Unassembled WGS sequence"/>
</dbReference>
<dbReference type="EMBL" id="JH930470">
    <property type="protein sequence ID" value="EKM57684.1"/>
    <property type="molecule type" value="Genomic_DNA"/>
</dbReference>
<evidence type="ECO:0000313" key="5">
    <source>
        <dbReference type="Proteomes" id="UP000008370"/>
    </source>
</evidence>
<dbReference type="RefSeq" id="XP_007393030.1">
    <property type="nucleotide sequence ID" value="XM_007392968.1"/>
</dbReference>
<keyword evidence="2" id="KW-1133">Transmembrane helix</keyword>
<feature type="region of interest" description="Disordered" evidence="1">
    <location>
        <begin position="312"/>
        <end position="333"/>
    </location>
</feature>
<gene>
    <name evidence="4" type="ORF">PHACADRAFT_251466</name>
</gene>
<evidence type="ECO:0000259" key="3">
    <source>
        <dbReference type="Pfam" id="PF20151"/>
    </source>
</evidence>
<evidence type="ECO:0000256" key="2">
    <source>
        <dbReference type="SAM" id="Phobius"/>
    </source>
</evidence>
<protein>
    <recommendedName>
        <fullName evidence="3">DUF6533 domain-containing protein</fullName>
    </recommendedName>
</protein>
<feature type="transmembrane region" description="Helical" evidence="2">
    <location>
        <begin position="12"/>
        <end position="32"/>
    </location>
</feature>
<dbReference type="KEGG" id="pco:PHACADRAFT_251466"/>